<dbReference type="Proteomes" id="UP001074446">
    <property type="component" value="Unassembled WGS sequence"/>
</dbReference>
<gene>
    <name evidence="3" type="ORF">O3H35_11960</name>
    <name evidence="2" type="ORF">O3H54_16530</name>
</gene>
<dbReference type="AlphaFoldDB" id="A0A9E5DNX5"/>
<dbReference type="SUPFAM" id="SSF53335">
    <property type="entry name" value="S-adenosyl-L-methionine-dependent methyltransferases"/>
    <property type="match status" value="1"/>
</dbReference>
<dbReference type="InterPro" id="IPR013217">
    <property type="entry name" value="Methyltransf_12"/>
</dbReference>
<feature type="domain" description="Methyltransferase type 12" evidence="1">
    <location>
        <begin position="47"/>
        <end position="130"/>
    </location>
</feature>
<sequence length="216" mass="24948">MSIGTFTRRILGPKNFRLIGRTYRRFFVDLSLLVNCIPQLSPKDHLLDIGGGDGDFINHLFNRYHDIDVTMIDIAPSIGNFIEQEFRQKITILPNTSILDYGSRTDRKNIDVILISDVIHHIPPSERRIFFNSLPSITSKNTRILIKDIEPGYFKSFLSYMSDRYLSGDKNVSLISQAEIVKLMNETFPLMNFKETGLFNFNKPNYCLIFEKLSSE</sequence>
<protein>
    <submittedName>
        <fullName evidence="3">Class I SAM-dependent methyltransferase</fullName>
    </submittedName>
</protein>
<dbReference type="Pfam" id="PF08242">
    <property type="entry name" value="Methyltransf_12"/>
    <property type="match status" value="1"/>
</dbReference>
<keyword evidence="4" id="KW-1185">Reference proteome</keyword>
<comment type="caution">
    <text evidence="3">The sequence shown here is derived from an EMBL/GenBank/DDBJ whole genome shotgun (WGS) entry which is preliminary data.</text>
</comment>
<reference evidence="3" key="1">
    <citation type="submission" date="2022-12" db="EMBL/GenBank/DDBJ databases">
        <title>Reclassification of two methanogenic archaea species isolated from the Kolyma lowland permafrost.</title>
        <authorList>
            <person name="Trubitsyn V.E."/>
            <person name="Rivkina E.M."/>
            <person name="Shcherbakova V.A."/>
        </authorList>
    </citation>
    <scope>NUCLEOTIDE SEQUENCE</scope>
    <source>
        <strain evidence="2">M2</strain>
        <strain evidence="3">MK4</strain>
    </source>
</reference>
<keyword evidence="3" id="KW-0489">Methyltransferase</keyword>
<dbReference type="EMBL" id="JAPVER010000020">
    <property type="protein sequence ID" value="MCZ3367501.1"/>
    <property type="molecule type" value="Genomic_DNA"/>
</dbReference>
<proteinExistence type="predicted"/>
<organism evidence="3">
    <name type="scientific">Methanobacterium veterum</name>
    <dbReference type="NCBI Taxonomy" id="408577"/>
    <lineage>
        <taxon>Archaea</taxon>
        <taxon>Methanobacteriati</taxon>
        <taxon>Methanobacteriota</taxon>
        <taxon>Methanomada group</taxon>
        <taxon>Methanobacteria</taxon>
        <taxon>Methanobacteriales</taxon>
        <taxon>Methanobacteriaceae</taxon>
        <taxon>Methanobacterium</taxon>
    </lineage>
</organism>
<dbReference type="RefSeq" id="WP_048082715.1">
    <property type="nucleotide sequence ID" value="NZ_JAPVER010000020.1"/>
</dbReference>
<keyword evidence="3" id="KW-0808">Transferase</keyword>
<dbReference type="Gene3D" id="3.40.50.150">
    <property type="entry name" value="Vaccinia Virus protein VP39"/>
    <property type="match status" value="1"/>
</dbReference>
<accession>A0A9E5DNX5</accession>
<dbReference type="GO" id="GO:0032259">
    <property type="term" value="P:methylation"/>
    <property type="evidence" value="ECO:0007669"/>
    <property type="project" value="UniProtKB-KW"/>
</dbReference>
<dbReference type="GO" id="GO:0008168">
    <property type="term" value="F:methyltransferase activity"/>
    <property type="evidence" value="ECO:0007669"/>
    <property type="project" value="UniProtKB-KW"/>
</dbReference>
<dbReference type="CDD" id="cd02440">
    <property type="entry name" value="AdoMet_MTases"/>
    <property type="match status" value="1"/>
</dbReference>
<evidence type="ECO:0000313" key="3">
    <source>
        <dbReference type="EMBL" id="MCZ3373351.1"/>
    </source>
</evidence>
<evidence type="ECO:0000313" key="4">
    <source>
        <dbReference type="Proteomes" id="UP001068021"/>
    </source>
</evidence>
<dbReference type="Proteomes" id="UP001068021">
    <property type="component" value="Unassembled WGS sequence"/>
</dbReference>
<dbReference type="EMBL" id="JAPVES010000030">
    <property type="protein sequence ID" value="MCZ3373351.1"/>
    <property type="molecule type" value="Genomic_DNA"/>
</dbReference>
<evidence type="ECO:0000313" key="2">
    <source>
        <dbReference type="EMBL" id="MCZ3367501.1"/>
    </source>
</evidence>
<evidence type="ECO:0000259" key="1">
    <source>
        <dbReference type="Pfam" id="PF08242"/>
    </source>
</evidence>
<name>A0A9E5DNX5_9EURY</name>
<dbReference type="InterPro" id="IPR029063">
    <property type="entry name" value="SAM-dependent_MTases_sf"/>
</dbReference>